<evidence type="ECO:0000256" key="1">
    <source>
        <dbReference type="ARBA" id="ARBA00004123"/>
    </source>
</evidence>
<dbReference type="SUPFAM" id="SSF48726">
    <property type="entry name" value="Immunoglobulin"/>
    <property type="match status" value="2"/>
</dbReference>
<feature type="domain" description="Ig-like" evidence="10">
    <location>
        <begin position="100"/>
        <end position="188"/>
    </location>
</feature>
<dbReference type="GeneTree" id="ENSGT01110000267173"/>
<evidence type="ECO:0000313" key="11">
    <source>
        <dbReference type="Ensembl" id="ENSHCOP00000025827.1"/>
    </source>
</evidence>
<comment type="subcellular location">
    <subcellularLocation>
        <location evidence="2">Cytoplasm</location>
    </subcellularLocation>
    <subcellularLocation>
        <location evidence="1">Nucleus</location>
    </subcellularLocation>
</comment>
<protein>
    <recommendedName>
        <fullName evidence="10">Ig-like domain-containing protein</fullName>
    </recommendedName>
</protein>
<name>A0A3Q2Z2T7_HIPCM</name>
<dbReference type="AlphaFoldDB" id="A0A3Q2Z2T7"/>
<dbReference type="InterPro" id="IPR003599">
    <property type="entry name" value="Ig_sub"/>
</dbReference>
<accession>A0A3Q2Z2T7</accession>
<feature type="domain" description="Ig-like" evidence="10">
    <location>
        <begin position="6"/>
        <end position="97"/>
    </location>
</feature>
<dbReference type="PANTHER" id="PTHR35971:SF5">
    <property type="entry name" value="OBSCURIN LIKE CYTOSKELETAL ADAPTOR 1"/>
    <property type="match status" value="1"/>
</dbReference>
<proteinExistence type="inferred from homology"/>
<dbReference type="FunFam" id="2.60.40.10:FF:000050">
    <property type="entry name" value="Titin isoform B"/>
    <property type="match status" value="1"/>
</dbReference>
<evidence type="ECO:0000256" key="9">
    <source>
        <dbReference type="ARBA" id="ARBA00023319"/>
    </source>
</evidence>
<evidence type="ECO:0000256" key="8">
    <source>
        <dbReference type="ARBA" id="ARBA00023242"/>
    </source>
</evidence>
<dbReference type="GO" id="GO:0055013">
    <property type="term" value="P:cardiac muscle cell development"/>
    <property type="evidence" value="ECO:0007669"/>
    <property type="project" value="UniProtKB-ARBA"/>
</dbReference>
<evidence type="ECO:0000313" key="12">
    <source>
        <dbReference type="Proteomes" id="UP000264820"/>
    </source>
</evidence>
<keyword evidence="8" id="KW-0539">Nucleus</keyword>
<dbReference type="InterPro" id="IPR036179">
    <property type="entry name" value="Ig-like_dom_sf"/>
</dbReference>
<dbReference type="Ensembl" id="ENSHCOT00000020397.1">
    <property type="protein sequence ID" value="ENSHCOP00000025827.1"/>
    <property type="gene ID" value="ENSHCOG00000016277.1"/>
</dbReference>
<dbReference type="SMART" id="SM00409">
    <property type="entry name" value="IG"/>
    <property type="match status" value="2"/>
</dbReference>
<keyword evidence="5" id="KW-0597">Phosphoprotein</keyword>
<dbReference type="Proteomes" id="UP000264820">
    <property type="component" value="Unplaced"/>
</dbReference>
<evidence type="ECO:0000256" key="4">
    <source>
        <dbReference type="ARBA" id="ARBA00022490"/>
    </source>
</evidence>
<dbReference type="PANTHER" id="PTHR35971">
    <property type="entry name" value="SI:DKEY-31G6.6"/>
    <property type="match status" value="1"/>
</dbReference>
<keyword evidence="4" id="KW-0963">Cytoplasm</keyword>
<evidence type="ECO:0000259" key="10">
    <source>
        <dbReference type="PROSITE" id="PS50835"/>
    </source>
</evidence>
<dbReference type="InterPro" id="IPR013098">
    <property type="entry name" value="Ig_I-set"/>
</dbReference>
<dbReference type="InterPro" id="IPR007110">
    <property type="entry name" value="Ig-like_dom"/>
</dbReference>
<keyword evidence="12" id="KW-1185">Reference proteome</keyword>
<reference evidence="11" key="1">
    <citation type="submission" date="2025-08" db="UniProtKB">
        <authorList>
            <consortium name="Ensembl"/>
        </authorList>
    </citation>
    <scope>IDENTIFICATION</scope>
</reference>
<keyword evidence="7" id="KW-1015">Disulfide bond</keyword>
<dbReference type="Pfam" id="PF07679">
    <property type="entry name" value="I-set"/>
    <property type="match status" value="2"/>
</dbReference>
<keyword evidence="6" id="KW-0677">Repeat</keyword>
<sequence>VLTRRPTRCSTFTKPLEDQTVEEEATATLECEVSRDNAEVCWFRDGQEIHKSKKYEMLVDGRKRTLLIHRCDCTLADEGEYTVVAGDDKSTAELIISEAPADFAMHLKDQTVTEFEDAEFSCKLTKAKVEVKWYRDGREIREGPRFNIYTTPGHSTLTVSKTKRDDSSTYIVEATNTCGRATATVDVNILVKVSSRLRQTRCVELIIFAFNLLRVFFFFSQTPPAPLTSWNLQTSPKTR</sequence>
<dbReference type="FunFam" id="2.60.40.10:FF:000107">
    <property type="entry name" value="Myosin, light chain kinase a"/>
    <property type="match status" value="1"/>
</dbReference>
<evidence type="ECO:0000256" key="6">
    <source>
        <dbReference type="ARBA" id="ARBA00022737"/>
    </source>
</evidence>
<dbReference type="InterPro" id="IPR013783">
    <property type="entry name" value="Ig-like_fold"/>
</dbReference>
<evidence type="ECO:0000256" key="5">
    <source>
        <dbReference type="ARBA" id="ARBA00022553"/>
    </source>
</evidence>
<dbReference type="InterPro" id="IPR052385">
    <property type="entry name" value="Obscurin/Obscurin-like_Reg"/>
</dbReference>
<evidence type="ECO:0000256" key="2">
    <source>
        <dbReference type="ARBA" id="ARBA00004496"/>
    </source>
</evidence>
<dbReference type="GO" id="GO:0003007">
    <property type="term" value="P:heart morphogenesis"/>
    <property type="evidence" value="ECO:0007669"/>
    <property type="project" value="UniProtKB-ARBA"/>
</dbReference>
<reference evidence="11" key="2">
    <citation type="submission" date="2025-09" db="UniProtKB">
        <authorList>
            <consortium name="Ensembl"/>
        </authorList>
    </citation>
    <scope>IDENTIFICATION</scope>
</reference>
<dbReference type="PROSITE" id="PS50835">
    <property type="entry name" value="IG_LIKE"/>
    <property type="match status" value="2"/>
</dbReference>
<dbReference type="GO" id="GO:0005634">
    <property type="term" value="C:nucleus"/>
    <property type="evidence" value="ECO:0007669"/>
    <property type="project" value="UniProtKB-SubCell"/>
</dbReference>
<evidence type="ECO:0000256" key="7">
    <source>
        <dbReference type="ARBA" id="ARBA00023157"/>
    </source>
</evidence>
<dbReference type="Gene3D" id="2.60.40.10">
    <property type="entry name" value="Immunoglobulins"/>
    <property type="match status" value="2"/>
</dbReference>
<comment type="similarity">
    <text evidence="3">Belongs to the protein kinase superfamily. CAMK Ser/Thr protein kinase family.</text>
</comment>
<organism evidence="11 12">
    <name type="scientific">Hippocampus comes</name>
    <name type="common">Tiger tail seahorse</name>
    <dbReference type="NCBI Taxonomy" id="109280"/>
    <lineage>
        <taxon>Eukaryota</taxon>
        <taxon>Metazoa</taxon>
        <taxon>Chordata</taxon>
        <taxon>Craniata</taxon>
        <taxon>Vertebrata</taxon>
        <taxon>Euteleostomi</taxon>
        <taxon>Actinopterygii</taxon>
        <taxon>Neopterygii</taxon>
        <taxon>Teleostei</taxon>
        <taxon>Neoteleostei</taxon>
        <taxon>Acanthomorphata</taxon>
        <taxon>Syngnathiaria</taxon>
        <taxon>Syngnathiformes</taxon>
        <taxon>Syngnathoidei</taxon>
        <taxon>Syngnathidae</taxon>
        <taxon>Hippocampus</taxon>
    </lineage>
</organism>
<evidence type="ECO:0000256" key="3">
    <source>
        <dbReference type="ARBA" id="ARBA00006692"/>
    </source>
</evidence>
<dbReference type="GO" id="GO:0005737">
    <property type="term" value="C:cytoplasm"/>
    <property type="evidence" value="ECO:0007669"/>
    <property type="project" value="UniProtKB-SubCell"/>
</dbReference>
<keyword evidence="9" id="KW-0393">Immunoglobulin domain</keyword>